<sequence>MIRILDKISKFASNQNVLISIKLFLLQITFLTLGHAITFSLIEKKSKKNLQTLKNRSSNFFNKKEHIDYKPMFKTFKLILLTNNFFTKKNNFFKKSFVKKKNVKLYFVKPRIMQVEQEKAGISSYQTKILKGVQKLVVVYVGKYGILINVLRKNAIRIRTVTEIPRNVGTELISALNDRVGFWLFIYFSFFIKQLHVRTSLINWDLITGRMRVIHFGSVPFFKVLKISIFMFSNFNTRKKKEFTLLKHSSIELETQSRSLLMSVSKETEEHVELIETLLQSELKIEEAIPLNFSVLFWFVFKDLRHLESINIFTHSSKDELRFIKLN</sequence>
<keyword evidence="1" id="KW-0472">Membrane</keyword>
<keyword evidence="1" id="KW-1133">Transmembrane helix</keyword>
<keyword evidence="1" id="KW-0812">Transmembrane</keyword>
<proteinExistence type="predicted"/>
<dbReference type="AlphaFoldDB" id="A0A3M7SG49"/>
<organism evidence="2 3">
    <name type="scientific">Brachionus plicatilis</name>
    <name type="common">Marine rotifer</name>
    <name type="synonym">Brachionus muelleri</name>
    <dbReference type="NCBI Taxonomy" id="10195"/>
    <lineage>
        <taxon>Eukaryota</taxon>
        <taxon>Metazoa</taxon>
        <taxon>Spiralia</taxon>
        <taxon>Gnathifera</taxon>
        <taxon>Rotifera</taxon>
        <taxon>Eurotatoria</taxon>
        <taxon>Monogononta</taxon>
        <taxon>Pseudotrocha</taxon>
        <taxon>Ploima</taxon>
        <taxon>Brachionidae</taxon>
        <taxon>Brachionus</taxon>
    </lineage>
</organism>
<evidence type="ECO:0000313" key="2">
    <source>
        <dbReference type="EMBL" id="RNA34751.1"/>
    </source>
</evidence>
<reference evidence="2 3" key="1">
    <citation type="journal article" date="2018" name="Sci. Rep.">
        <title>Genomic signatures of local adaptation to the degree of environmental predictability in rotifers.</title>
        <authorList>
            <person name="Franch-Gras L."/>
            <person name="Hahn C."/>
            <person name="Garcia-Roger E.M."/>
            <person name="Carmona M.J."/>
            <person name="Serra M."/>
            <person name="Gomez A."/>
        </authorList>
    </citation>
    <scope>NUCLEOTIDE SEQUENCE [LARGE SCALE GENOMIC DNA]</scope>
    <source>
        <strain evidence="2">HYR1</strain>
    </source>
</reference>
<accession>A0A3M7SG49</accession>
<evidence type="ECO:0000256" key="1">
    <source>
        <dbReference type="SAM" id="Phobius"/>
    </source>
</evidence>
<feature type="transmembrane region" description="Helical" evidence="1">
    <location>
        <begin position="21"/>
        <end position="42"/>
    </location>
</feature>
<protein>
    <submittedName>
        <fullName evidence="2">Uncharacterized protein</fullName>
    </submittedName>
</protein>
<dbReference type="EMBL" id="REGN01001423">
    <property type="protein sequence ID" value="RNA34751.1"/>
    <property type="molecule type" value="Genomic_DNA"/>
</dbReference>
<keyword evidence="3" id="KW-1185">Reference proteome</keyword>
<dbReference type="Proteomes" id="UP000276133">
    <property type="component" value="Unassembled WGS sequence"/>
</dbReference>
<name>A0A3M7SG49_BRAPC</name>
<comment type="caution">
    <text evidence="2">The sequence shown here is derived from an EMBL/GenBank/DDBJ whole genome shotgun (WGS) entry which is preliminary data.</text>
</comment>
<evidence type="ECO:0000313" key="3">
    <source>
        <dbReference type="Proteomes" id="UP000276133"/>
    </source>
</evidence>
<gene>
    <name evidence="2" type="ORF">BpHYR1_006937</name>
</gene>